<evidence type="ECO:0000259" key="3">
    <source>
        <dbReference type="PROSITE" id="PS50405"/>
    </source>
</evidence>
<dbReference type="GO" id="GO:0006749">
    <property type="term" value="P:glutathione metabolic process"/>
    <property type="evidence" value="ECO:0007669"/>
    <property type="project" value="TreeGrafter"/>
</dbReference>
<dbReference type="InterPro" id="IPR050213">
    <property type="entry name" value="GST_superfamily"/>
</dbReference>
<evidence type="ECO:0000313" key="4">
    <source>
        <dbReference type="EMBL" id="CAJ1395264.1"/>
    </source>
</evidence>
<protein>
    <recommendedName>
        <fullName evidence="6">Glutathione transferase</fullName>
    </recommendedName>
</protein>
<feature type="domain" description="GST N-terminal" evidence="2">
    <location>
        <begin position="41"/>
        <end position="117"/>
    </location>
</feature>
<dbReference type="InterPro" id="IPR036249">
    <property type="entry name" value="Thioredoxin-like_sf"/>
</dbReference>
<dbReference type="AlphaFoldDB" id="A0AA36IXB5"/>
<evidence type="ECO:0000313" key="5">
    <source>
        <dbReference type="Proteomes" id="UP001178507"/>
    </source>
</evidence>
<keyword evidence="5" id="KW-1185">Reference proteome</keyword>
<dbReference type="PROSITE" id="PS50405">
    <property type="entry name" value="GST_CTER"/>
    <property type="match status" value="1"/>
</dbReference>
<feature type="signal peptide" evidence="1">
    <location>
        <begin position="1"/>
        <end position="20"/>
    </location>
</feature>
<dbReference type="Proteomes" id="UP001178507">
    <property type="component" value="Unassembled WGS sequence"/>
</dbReference>
<evidence type="ECO:0008006" key="6">
    <source>
        <dbReference type="Google" id="ProtNLM"/>
    </source>
</evidence>
<dbReference type="InterPro" id="IPR036282">
    <property type="entry name" value="Glutathione-S-Trfase_C_sf"/>
</dbReference>
<dbReference type="PANTHER" id="PTHR11571">
    <property type="entry name" value="GLUTATHIONE S-TRANSFERASE"/>
    <property type="match status" value="1"/>
</dbReference>
<feature type="chain" id="PRO_5041313197" description="Glutathione transferase" evidence="1">
    <location>
        <begin position="21"/>
        <end position="268"/>
    </location>
</feature>
<organism evidence="4 5">
    <name type="scientific">Effrenium voratum</name>
    <dbReference type="NCBI Taxonomy" id="2562239"/>
    <lineage>
        <taxon>Eukaryota</taxon>
        <taxon>Sar</taxon>
        <taxon>Alveolata</taxon>
        <taxon>Dinophyceae</taxon>
        <taxon>Suessiales</taxon>
        <taxon>Symbiodiniaceae</taxon>
        <taxon>Effrenium</taxon>
    </lineage>
</organism>
<evidence type="ECO:0000256" key="1">
    <source>
        <dbReference type="SAM" id="SignalP"/>
    </source>
</evidence>
<gene>
    <name evidence="4" type="ORF">EVOR1521_LOCUS19730</name>
</gene>
<dbReference type="EMBL" id="CAUJNA010003112">
    <property type="protein sequence ID" value="CAJ1395264.1"/>
    <property type="molecule type" value="Genomic_DNA"/>
</dbReference>
<dbReference type="Gene3D" id="3.40.30.10">
    <property type="entry name" value="Glutaredoxin"/>
    <property type="match status" value="1"/>
</dbReference>
<dbReference type="Gene3D" id="1.20.1050.10">
    <property type="match status" value="1"/>
</dbReference>
<keyword evidence="1" id="KW-0732">Signal</keyword>
<dbReference type="PROSITE" id="PS50404">
    <property type="entry name" value="GST_NTER"/>
    <property type="match status" value="1"/>
</dbReference>
<dbReference type="InterPro" id="IPR010987">
    <property type="entry name" value="Glutathione-S-Trfase_C-like"/>
</dbReference>
<dbReference type="InterPro" id="IPR004045">
    <property type="entry name" value="Glutathione_S-Trfase_N"/>
</dbReference>
<accession>A0AA36IXB5</accession>
<comment type="caution">
    <text evidence="4">The sequence shown here is derived from an EMBL/GenBank/DDBJ whole genome shotgun (WGS) entry which is preliminary data.</text>
</comment>
<reference evidence="4" key="1">
    <citation type="submission" date="2023-08" db="EMBL/GenBank/DDBJ databases">
        <authorList>
            <person name="Chen Y."/>
            <person name="Shah S."/>
            <person name="Dougan E. K."/>
            <person name="Thang M."/>
            <person name="Chan C."/>
        </authorList>
    </citation>
    <scope>NUCLEOTIDE SEQUENCE</scope>
</reference>
<name>A0AA36IXB5_9DINO</name>
<sequence length="268" mass="29495">MARSSRWPWLALAALGLAVAFVNSPRSRGPKGERRSRVARGALKFTYFPLWAKGPAAALALQHSGLEWEGAFPEDWKTLKGTTPFLELPVLETEDAGTIGHELAILQYIATKSQKMGGAVREMAISSQLMCEAEDIYQKLAKIKQGLITGEEAAGFWTDENDQIHNRNFGLKVYLRLLEAFYSKCAKESGDGVKLDALGGRFTSSGVSVGECKLFSTLHALKLMKEDVLSGYPNLSNFYERFAKEEATQSVLKDGGQMPGAFGQYFQL</sequence>
<dbReference type="GO" id="GO:0004364">
    <property type="term" value="F:glutathione transferase activity"/>
    <property type="evidence" value="ECO:0007669"/>
    <property type="project" value="TreeGrafter"/>
</dbReference>
<feature type="domain" description="GST C-terminal" evidence="3">
    <location>
        <begin position="119"/>
        <end position="262"/>
    </location>
</feature>
<dbReference type="SUPFAM" id="SSF52833">
    <property type="entry name" value="Thioredoxin-like"/>
    <property type="match status" value="1"/>
</dbReference>
<dbReference type="SUPFAM" id="SSF47616">
    <property type="entry name" value="GST C-terminal domain-like"/>
    <property type="match status" value="1"/>
</dbReference>
<evidence type="ECO:0000259" key="2">
    <source>
        <dbReference type="PROSITE" id="PS50404"/>
    </source>
</evidence>
<proteinExistence type="predicted"/>